<dbReference type="SMART" id="SM00409">
    <property type="entry name" value="IG"/>
    <property type="match status" value="1"/>
</dbReference>
<keyword evidence="10" id="KW-1185">Reference proteome</keyword>
<dbReference type="Pfam" id="PF07654">
    <property type="entry name" value="C1-set"/>
    <property type="match status" value="1"/>
</dbReference>
<keyword evidence="4" id="KW-0472">Membrane</keyword>
<evidence type="ECO:0000256" key="3">
    <source>
        <dbReference type="ARBA" id="ARBA00022989"/>
    </source>
</evidence>
<dbReference type="InterPro" id="IPR051117">
    <property type="entry name" value="TRG_var/const_region"/>
</dbReference>
<dbReference type="FunFam" id="2.60.40.10:FF:001083">
    <property type="entry name" value="T cell receptor gamma constant 2"/>
    <property type="match status" value="1"/>
</dbReference>
<dbReference type="AlphaFoldDB" id="A0A8B9WT63"/>
<keyword evidence="2" id="KW-0812">Transmembrane</keyword>
<organism evidence="9 10">
    <name type="scientific">Bos mutus grunniens</name>
    <name type="common">Wild yak</name>
    <name type="synonym">Bos grunniens</name>
    <dbReference type="NCBI Taxonomy" id="30521"/>
    <lineage>
        <taxon>Eukaryota</taxon>
        <taxon>Metazoa</taxon>
        <taxon>Chordata</taxon>
        <taxon>Craniata</taxon>
        <taxon>Vertebrata</taxon>
        <taxon>Euteleostomi</taxon>
        <taxon>Mammalia</taxon>
        <taxon>Eutheria</taxon>
        <taxon>Laurasiatheria</taxon>
        <taxon>Artiodactyla</taxon>
        <taxon>Ruminantia</taxon>
        <taxon>Pecora</taxon>
        <taxon>Bovidae</taxon>
        <taxon>Bovinae</taxon>
        <taxon>Bos</taxon>
    </lineage>
</organism>
<dbReference type="InterPro" id="IPR007110">
    <property type="entry name" value="Ig-like_dom"/>
</dbReference>
<evidence type="ECO:0000256" key="4">
    <source>
        <dbReference type="ARBA" id="ARBA00023136"/>
    </source>
</evidence>
<dbReference type="SMART" id="SM00406">
    <property type="entry name" value="IGv"/>
    <property type="match status" value="1"/>
</dbReference>
<evidence type="ECO:0000256" key="6">
    <source>
        <dbReference type="ARBA" id="ARBA00023319"/>
    </source>
</evidence>
<sequence>MSVADYEEPQTTIPPDPPLPLGHKIQAHSPATGLRLPSNRPCLFYLLPGSQSGDEMAFLEAVLFSSLWSFGLGQLTLVQTEVSVTGTREKSIIMSCKVFSKDFSKDYIHWYRQKPDQGLEQLLFVLDAPALNHLGGKKNKLEARKDKPSSTSTLKISFLEKEDEATYYCAGWQSTWIKVFGEGTKLVVIPPDRRLDGDLFPKPTVFFPSVEEVKLHGAGTHLCLLQNFFPDAIKIQWKEKNVNTILESYQGNIIKTNDTYMKFSWLTLTKKAMDKEHVCIVKHENNKGGRDQQILFSPVKKEVDTHACMKKESAAVCEHLCLLYLPPPPPQEHDLLLHHRLLCVLENRHLQRWEDFLIDGALKWSTLLHHLHNGYIFLLLCTGFSNHWANSFPL</sequence>
<dbReference type="PROSITE" id="PS50835">
    <property type="entry name" value="IG_LIKE"/>
    <property type="match status" value="1"/>
</dbReference>
<dbReference type="SUPFAM" id="SSF48726">
    <property type="entry name" value="Immunoglobulin"/>
    <property type="match status" value="2"/>
</dbReference>
<evidence type="ECO:0000259" key="8">
    <source>
        <dbReference type="PROSITE" id="PS50835"/>
    </source>
</evidence>
<feature type="region of interest" description="Disordered" evidence="7">
    <location>
        <begin position="1"/>
        <end position="24"/>
    </location>
</feature>
<dbReference type="SMART" id="SM00407">
    <property type="entry name" value="IGc1"/>
    <property type="match status" value="1"/>
</dbReference>
<dbReference type="FunFam" id="2.60.40.10:FF:001704">
    <property type="entry name" value="Uncharacterized protein"/>
    <property type="match status" value="1"/>
</dbReference>
<dbReference type="InterPro" id="IPR036179">
    <property type="entry name" value="Ig-like_dom_sf"/>
</dbReference>
<comment type="subcellular location">
    <subcellularLocation>
        <location evidence="1">Membrane</location>
    </subcellularLocation>
</comment>
<evidence type="ECO:0000256" key="5">
    <source>
        <dbReference type="ARBA" id="ARBA00023170"/>
    </source>
</evidence>
<feature type="domain" description="Ig-like" evidence="8">
    <location>
        <begin position="90"/>
        <end position="169"/>
    </location>
</feature>
<accession>A0A8B9WT63</accession>
<dbReference type="Gene3D" id="2.60.40.10">
    <property type="entry name" value="Immunoglobulins"/>
    <property type="match status" value="2"/>
</dbReference>
<dbReference type="CDD" id="cd04982">
    <property type="entry name" value="IgV_TCR_gamma"/>
    <property type="match status" value="1"/>
</dbReference>
<dbReference type="InterPro" id="IPR013783">
    <property type="entry name" value="Ig-like_fold"/>
</dbReference>
<dbReference type="PANTHER" id="PTHR19256">
    <property type="entry name" value="T-CELL RECEPTOR GAMMA CHAIN"/>
    <property type="match status" value="1"/>
</dbReference>
<evidence type="ECO:0000256" key="2">
    <source>
        <dbReference type="ARBA" id="ARBA00022692"/>
    </source>
</evidence>
<dbReference type="InterPro" id="IPR003599">
    <property type="entry name" value="Ig_sub"/>
</dbReference>
<reference evidence="9" key="2">
    <citation type="submission" date="2025-08" db="UniProtKB">
        <authorList>
            <consortium name="Ensembl"/>
        </authorList>
    </citation>
    <scope>IDENTIFICATION</scope>
</reference>
<dbReference type="GO" id="GO:0016020">
    <property type="term" value="C:membrane"/>
    <property type="evidence" value="ECO:0007669"/>
    <property type="project" value="UniProtKB-SubCell"/>
</dbReference>
<dbReference type="Pfam" id="PF07686">
    <property type="entry name" value="V-set"/>
    <property type="match status" value="1"/>
</dbReference>
<dbReference type="Proteomes" id="UP000694520">
    <property type="component" value="Chromosome 4"/>
</dbReference>
<dbReference type="PANTHER" id="PTHR19256:SF64">
    <property type="entry name" value="TCR GAMMA ALTERNATE READING FRAME PROTEIN"/>
    <property type="match status" value="1"/>
</dbReference>
<protein>
    <recommendedName>
        <fullName evidence="8">Ig-like domain-containing protein</fullName>
    </recommendedName>
</protein>
<proteinExistence type="predicted"/>
<evidence type="ECO:0000313" key="9">
    <source>
        <dbReference type="Ensembl" id="ENSBGRP00000012275.1"/>
    </source>
</evidence>
<dbReference type="GeneTree" id="ENSGT00940000153143"/>
<keyword evidence="5" id="KW-0675">Receptor</keyword>
<evidence type="ECO:0000256" key="1">
    <source>
        <dbReference type="ARBA" id="ARBA00004370"/>
    </source>
</evidence>
<dbReference type="Ensembl" id="ENSBGRT00000014149.1">
    <property type="protein sequence ID" value="ENSBGRP00000012275.1"/>
    <property type="gene ID" value="ENSBGRG00000007724.1"/>
</dbReference>
<reference evidence="9" key="1">
    <citation type="submission" date="2019-05" db="EMBL/GenBank/DDBJ databases">
        <authorList>
            <person name="Zhang S."/>
            <person name="Liu J."/>
        </authorList>
    </citation>
    <scope>NUCLEOTIDE SEQUENCE [LARGE SCALE GENOMIC DNA]</scope>
</reference>
<keyword evidence="6" id="KW-0393">Immunoglobulin domain</keyword>
<keyword evidence="3" id="KW-1133">Transmembrane helix</keyword>
<dbReference type="InterPro" id="IPR013106">
    <property type="entry name" value="Ig_V-set"/>
</dbReference>
<name>A0A8B9WT63_BOSMU</name>
<reference evidence="9" key="3">
    <citation type="submission" date="2025-09" db="UniProtKB">
        <authorList>
            <consortium name="Ensembl"/>
        </authorList>
    </citation>
    <scope>IDENTIFICATION</scope>
</reference>
<evidence type="ECO:0000256" key="7">
    <source>
        <dbReference type="SAM" id="MobiDB-lite"/>
    </source>
</evidence>
<dbReference type="InterPro" id="IPR003597">
    <property type="entry name" value="Ig_C1-set"/>
</dbReference>
<evidence type="ECO:0000313" key="10">
    <source>
        <dbReference type="Proteomes" id="UP000694520"/>
    </source>
</evidence>